<dbReference type="Pfam" id="PF01336">
    <property type="entry name" value="tRNA_anti-codon"/>
    <property type="match status" value="1"/>
</dbReference>
<comment type="catalytic activity">
    <reaction evidence="11">
        <text>tRNA(Asp) + L-aspartate + ATP = L-aspartyl-tRNA(Asp) + AMP + diphosphate</text>
        <dbReference type="Rhea" id="RHEA:19649"/>
        <dbReference type="Rhea" id="RHEA-COMP:9660"/>
        <dbReference type="Rhea" id="RHEA-COMP:9678"/>
        <dbReference type="ChEBI" id="CHEBI:29991"/>
        <dbReference type="ChEBI" id="CHEBI:30616"/>
        <dbReference type="ChEBI" id="CHEBI:33019"/>
        <dbReference type="ChEBI" id="CHEBI:78442"/>
        <dbReference type="ChEBI" id="CHEBI:78516"/>
        <dbReference type="ChEBI" id="CHEBI:456215"/>
        <dbReference type="EC" id="6.1.1.12"/>
    </reaction>
</comment>
<dbReference type="CDD" id="cd00776">
    <property type="entry name" value="AsxRS_core"/>
    <property type="match status" value="1"/>
</dbReference>
<evidence type="ECO:0000256" key="7">
    <source>
        <dbReference type="ARBA" id="ARBA00022840"/>
    </source>
</evidence>
<feature type="compositionally biased region" description="Basic and acidic residues" evidence="12">
    <location>
        <begin position="203"/>
        <end position="220"/>
    </location>
</feature>
<dbReference type="Gene3D" id="2.40.50.140">
    <property type="entry name" value="Nucleic acid-binding proteins"/>
    <property type="match status" value="1"/>
</dbReference>
<keyword evidence="6" id="KW-0547">Nucleotide-binding</keyword>
<comment type="caution">
    <text evidence="14">The sequence shown here is derived from an EMBL/GenBank/DDBJ whole genome shotgun (WGS) entry which is preliminary data.</text>
</comment>
<dbReference type="GO" id="GO:0017101">
    <property type="term" value="C:aminoacyl-tRNA synthetase multienzyme complex"/>
    <property type="evidence" value="ECO:0007669"/>
    <property type="project" value="TreeGrafter"/>
</dbReference>
<evidence type="ECO:0000256" key="12">
    <source>
        <dbReference type="SAM" id="MobiDB-lite"/>
    </source>
</evidence>
<dbReference type="GO" id="GO:0004815">
    <property type="term" value="F:aspartate-tRNA ligase activity"/>
    <property type="evidence" value="ECO:0007669"/>
    <property type="project" value="UniProtKB-EC"/>
</dbReference>
<gene>
    <name evidence="14" type="ORF">AKO1_007453</name>
</gene>
<dbReference type="GO" id="GO:0005829">
    <property type="term" value="C:cytosol"/>
    <property type="evidence" value="ECO:0007669"/>
    <property type="project" value="TreeGrafter"/>
</dbReference>
<evidence type="ECO:0000256" key="4">
    <source>
        <dbReference type="ARBA" id="ARBA00022490"/>
    </source>
</evidence>
<reference evidence="14 15" key="1">
    <citation type="submission" date="2024-03" db="EMBL/GenBank/DDBJ databases">
        <title>The Acrasis kona genome and developmental transcriptomes reveal deep origins of eukaryotic multicellular pathways.</title>
        <authorList>
            <person name="Sheikh S."/>
            <person name="Fu C.-J."/>
            <person name="Brown M.W."/>
            <person name="Baldauf S.L."/>
        </authorList>
    </citation>
    <scope>NUCLEOTIDE SEQUENCE [LARGE SCALE GENOMIC DNA]</scope>
    <source>
        <strain evidence="14 15">ATCC MYA-3509</strain>
    </source>
</reference>
<evidence type="ECO:0000256" key="5">
    <source>
        <dbReference type="ARBA" id="ARBA00022598"/>
    </source>
</evidence>
<dbReference type="EMBL" id="JAOPGA020000603">
    <property type="protein sequence ID" value="KAL0479813.1"/>
    <property type="molecule type" value="Genomic_DNA"/>
</dbReference>
<evidence type="ECO:0000256" key="8">
    <source>
        <dbReference type="ARBA" id="ARBA00022917"/>
    </source>
</evidence>
<evidence type="ECO:0000259" key="13">
    <source>
        <dbReference type="PROSITE" id="PS50862"/>
    </source>
</evidence>
<dbReference type="InterPro" id="IPR006195">
    <property type="entry name" value="aa-tRNA-synth_II"/>
</dbReference>
<dbReference type="Proteomes" id="UP001431209">
    <property type="component" value="Unassembled WGS sequence"/>
</dbReference>
<organism evidence="14 15">
    <name type="scientific">Acrasis kona</name>
    <dbReference type="NCBI Taxonomy" id="1008807"/>
    <lineage>
        <taxon>Eukaryota</taxon>
        <taxon>Discoba</taxon>
        <taxon>Heterolobosea</taxon>
        <taxon>Tetramitia</taxon>
        <taxon>Eutetramitia</taxon>
        <taxon>Acrasidae</taxon>
        <taxon>Acrasis</taxon>
    </lineage>
</organism>
<dbReference type="GO" id="GO:0003723">
    <property type="term" value="F:RNA binding"/>
    <property type="evidence" value="ECO:0007669"/>
    <property type="project" value="TreeGrafter"/>
</dbReference>
<dbReference type="CDD" id="cd04320">
    <property type="entry name" value="AspRS_cyto_N"/>
    <property type="match status" value="1"/>
</dbReference>
<evidence type="ECO:0000256" key="10">
    <source>
        <dbReference type="ARBA" id="ARBA00033155"/>
    </source>
</evidence>
<keyword evidence="7" id="KW-0067">ATP-binding</keyword>
<evidence type="ECO:0000256" key="9">
    <source>
        <dbReference type="ARBA" id="ARBA00023146"/>
    </source>
</evidence>
<feature type="compositionally biased region" description="Basic and acidic residues" evidence="12">
    <location>
        <begin position="1"/>
        <end position="14"/>
    </location>
</feature>
<feature type="domain" description="Aminoacyl-transfer RNA synthetases class-II family profile" evidence="13">
    <location>
        <begin position="251"/>
        <end position="557"/>
    </location>
</feature>
<keyword evidence="9" id="KW-0030">Aminoacyl-tRNA synthetase</keyword>
<dbReference type="InterPro" id="IPR004365">
    <property type="entry name" value="NA-bd_OB_tRNA"/>
</dbReference>
<dbReference type="InterPro" id="IPR045864">
    <property type="entry name" value="aa-tRNA-synth_II/BPL/LPL"/>
</dbReference>
<dbReference type="AlphaFoldDB" id="A0AAW2YSH8"/>
<evidence type="ECO:0000313" key="15">
    <source>
        <dbReference type="Proteomes" id="UP001431209"/>
    </source>
</evidence>
<sequence length="557" mass="63173">MSEEDKKVVAEQSEKQPALTPEEKKKKKEEEKKKKEQEKLRKEQEKKQKEADLLREKYEADKVSWEQVKDGSKPYGNYPLVQSSHRNDIDYTPIHTLNKDADGKVVTVRARIHTIRAKGKSCFVLLRDGMYTVQALGFAGDELPVEVVKFASRLSKETVIDLTGKVKIAEEEVKSATQSDIEINIHKIYCVSLSATPPISVEDAMRPGEEDEKEEAKDAQTESTLPKTIGQEKRLDNRVIDLRAPAHIAAFRIQSAVGRFFREFLINKNFTEIHTPKLIAGASEGGADVFKVQYFQGDACLAQSPQLYKQMAVEGDFGGVFEIGPVFRAENSNTSRHLTEFVGLDLETPIKQNYLEVVDLLIEMFVYIFDQMNAKYSKEIEVVKSQYPFQDLVYTKENVRLSFADAVQLLREDGNPAREDYKDFESLEEKRLGEIVREKYHTDFFVVDKYPMAVRPFYTMPCPENPNYSNSYDFFIRGQEILSGAQRIHDPSLLEKIAADKGVSLAPLQSYVDAFKYGAWPHAGAGAGLERVAALFLGVGNVRKTSLFPRDPKRLTP</sequence>
<keyword evidence="15" id="KW-1185">Reference proteome</keyword>
<dbReference type="InterPro" id="IPR004364">
    <property type="entry name" value="Aa-tRNA-synt_II"/>
</dbReference>
<comment type="subcellular location">
    <subcellularLocation>
        <location evidence="1">Cytoplasm</location>
    </subcellularLocation>
</comment>
<dbReference type="SUPFAM" id="SSF55681">
    <property type="entry name" value="Class II aaRS and biotin synthetases"/>
    <property type="match status" value="1"/>
</dbReference>
<dbReference type="GO" id="GO:0006422">
    <property type="term" value="P:aspartyl-tRNA aminoacylation"/>
    <property type="evidence" value="ECO:0007669"/>
    <property type="project" value="InterPro"/>
</dbReference>
<dbReference type="InterPro" id="IPR012340">
    <property type="entry name" value="NA-bd_OB-fold"/>
</dbReference>
<dbReference type="GO" id="GO:0005524">
    <property type="term" value="F:ATP binding"/>
    <property type="evidence" value="ECO:0007669"/>
    <property type="project" value="UniProtKB-KW"/>
</dbReference>
<dbReference type="Pfam" id="PF00152">
    <property type="entry name" value="tRNA-synt_2"/>
    <property type="match status" value="1"/>
</dbReference>
<keyword evidence="4" id="KW-0963">Cytoplasm</keyword>
<dbReference type="InterPro" id="IPR004523">
    <property type="entry name" value="Asp-tRNA_synthase_2"/>
</dbReference>
<feature type="region of interest" description="Disordered" evidence="12">
    <location>
        <begin position="203"/>
        <end position="224"/>
    </location>
</feature>
<dbReference type="NCBIfam" id="NF003483">
    <property type="entry name" value="PRK05159.1"/>
    <property type="match status" value="1"/>
</dbReference>
<feature type="compositionally biased region" description="Basic and acidic residues" evidence="12">
    <location>
        <begin position="21"/>
        <end position="53"/>
    </location>
</feature>
<evidence type="ECO:0000256" key="11">
    <source>
        <dbReference type="ARBA" id="ARBA00047904"/>
    </source>
</evidence>
<dbReference type="PROSITE" id="PS50862">
    <property type="entry name" value="AA_TRNA_LIGASE_II"/>
    <property type="match status" value="1"/>
</dbReference>
<dbReference type="InterPro" id="IPR002312">
    <property type="entry name" value="Asp/Asn-tRNA-synth_IIb"/>
</dbReference>
<dbReference type="PANTHER" id="PTHR43450">
    <property type="entry name" value="ASPARTYL-TRNA SYNTHETASE"/>
    <property type="match status" value="1"/>
</dbReference>
<keyword evidence="8" id="KW-0648">Protein biosynthesis</keyword>
<dbReference type="Gene3D" id="3.30.930.10">
    <property type="entry name" value="Bira Bifunctional Protein, Domain 2"/>
    <property type="match status" value="1"/>
</dbReference>
<accession>A0AAW2YSH8</accession>
<dbReference type="SUPFAM" id="SSF50249">
    <property type="entry name" value="Nucleic acid-binding proteins"/>
    <property type="match status" value="1"/>
</dbReference>
<dbReference type="FunFam" id="3.30.930.10:FF:000013">
    <property type="entry name" value="Aspartate--tRNA ligase, cytoplasmic"/>
    <property type="match status" value="1"/>
</dbReference>
<evidence type="ECO:0000256" key="2">
    <source>
        <dbReference type="ARBA" id="ARBA00005312"/>
    </source>
</evidence>
<evidence type="ECO:0000256" key="1">
    <source>
        <dbReference type="ARBA" id="ARBA00004496"/>
    </source>
</evidence>
<evidence type="ECO:0000256" key="3">
    <source>
        <dbReference type="ARBA" id="ARBA00012841"/>
    </source>
</evidence>
<proteinExistence type="inferred from homology"/>
<evidence type="ECO:0000313" key="14">
    <source>
        <dbReference type="EMBL" id="KAL0479813.1"/>
    </source>
</evidence>
<comment type="similarity">
    <text evidence="2">Belongs to the class-II aminoacyl-tRNA synthetase family. Type 2 subfamily.</text>
</comment>
<feature type="region of interest" description="Disordered" evidence="12">
    <location>
        <begin position="1"/>
        <end position="53"/>
    </location>
</feature>
<keyword evidence="5" id="KW-0436">Ligase</keyword>
<dbReference type="HAMAP" id="MF_02075">
    <property type="entry name" value="Asp_tRNA_synth_type2"/>
    <property type="match status" value="1"/>
</dbReference>
<dbReference type="NCBIfam" id="TIGR00458">
    <property type="entry name" value="aspS_nondisc"/>
    <property type="match status" value="1"/>
</dbReference>
<dbReference type="PRINTS" id="PR01042">
    <property type="entry name" value="TRNASYNTHASP"/>
</dbReference>
<dbReference type="PANTHER" id="PTHR43450:SF1">
    <property type="entry name" value="ASPARTATE--TRNA LIGASE, CYTOPLASMIC"/>
    <property type="match status" value="1"/>
</dbReference>
<dbReference type="EC" id="6.1.1.12" evidence="3"/>
<name>A0AAW2YSH8_9EUKA</name>
<protein>
    <recommendedName>
        <fullName evidence="3">aspartate--tRNA ligase</fullName>
        <ecNumber evidence="3">6.1.1.12</ecNumber>
    </recommendedName>
    <alternativeName>
        <fullName evidence="10">Aspartyl-tRNA synthetase</fullName>
    </alternativeName>
</protein>
<evidence type="ECO:0000256" key="6">
    <source>
        <dbReference type="ARBA" id="ARBA00022741"/>
    </source>
</evidence>